<keyword evidence="1" id="KW-1133">Transmembrane helix</keyword>
<accession>A0A0R1WPM2</accession>
<dbReference type="EMBL" id="AZGD01000034">
    <property type="protein sequence ID" value="KRM19714.1"/>
    <property type="molecule type" value="Genomic_DNA"/>
</dbReference>
<sequence length="264" mass="30579">MNFKRIEIIFFIAFIALDIFLIFSYIQQTTMVDSTTNITQGSDSSIIKSIRNDQITVKTIDDDKKEGYYFASPINNNLKEDAENLRYQEWDYENNKLTGEFPTVIRIKDINHPQKTLDAVVKNADQIVHGKQYRYSKGLSNKNLVTYTQVVEGVPVYAPEGQLRFTVKNGYVTGYTQKYLEKPDLLREKRQTISEKKALIWLYQYNKLPANSEIKDATMAYTRLLDVNNNTIYIPTWNFTIQSKTSGSEQVRRINAFTGAIMDE</sequence>
<dbReference type="InterPro" id="IPR018604">
    <property type="entry name" value="YycI-like"/>
</dbReference>
<evidence type="ECO:0000313" key="3">
    <source>
        <dbReference type="EMBL" id="KRM19714.1"/>
    </source>
</evidence>
<keyword evidence="1" id="KW-0812">Transmembrane</keyword>
<protein>
    <recommendedName>
        <fullName evidence="2">Regulatory protein YycH-like domain-containing protein</fullName>
    </recommendedName>
</protein>
<name>A0A0R1WPM2_9LACO</name>
<dbReference type="Pfam" id="PF09648">
    <property type="entry name" value="YycI"/>
    <property type="match status" value="1"/>
</dbReference>
<dbReference type="RefSeq" id="WP_025022155.1">
    <property type="nucleotide sequence ID" value="NZ_AZGD01000034.1"/>
</dbReference>
<dbReference type="STRING" id="1423755.FC40_GL001405"/>
<comment type="caution">
    <text evidence="3">The sequence shown here is derived from an EMBL/GenBank/DDBJ whole genome shotgun (WGS) entry which is preliminary data.</text>
</comment>
<dbReference type="OrthoDB" id="2135943at2"/>
<feature type="domain" description="Regulatory protein YycH-like" evidence="2">
    <location>
        <begin position="35"/>
        <end position="257"/>
    </location>
</feature>
<dbReference type="Gene3D" id="2.40.128.690">
    <property type="entry name" value="YycH protein, domain 3-like"/>
    <property type="match status" value="1"/>
</dbReference>
<keyword evidence="1" id="KW-0472">Membrane</keyword>
<organism evidence="3 4">
    <name type="scientific">Ligilactobacillus hayakitensis DSM 18933 = JCM 14209</name>
    <dbReference type="NCBI Taxonomy" id="1423755"/>
    <lineage>
        <taxon>Bacteria</taxon>
        <taxon>Bacillati</taxon>
        <taxon>Bacillota</taxon>
        <taxon>Bacilli</taxon>
        <taxon>Lactobacillales</taxon>
        <taxon>Lactobacillaceae</taxon>
        <taxon>Ligilactobacillus</taxon>
    </lineage>
</organism>
<dbReference type="AlphaFoldDB" id="A0A0R1WPM2"/>
<feature type="transmembrane region" description="Helical" evidence="1">
    <location>
        <begin position="7"/>
        <end position="26"/>
    </location>
</feature>
<dbReference type="eggNOG" id="COG4853">
    <property type="taxonomic scope" value="Bacteria"/>
</dbReference>
<dbReference type="PATRIC" id="fig|1423755.3.peg.1492"/>
<reference evidence="3 4" key="1">
    <citation type="journal article" date="2015" name="Genome Announc.">
        <title>Expanding the biotechnology potential of lactobacilli through comparative genomics of 213 strains and associated genera.</title>
        <authorList>
            <person name="Sun Z."/>
            <person name="Harris H.M."/>
            <person name="McCann A."/>
            <person name="Guo C."/>
            <person name="Argimon S."/>
            <person name="Zhang W."/>
            <person name="Yang X."/>
            <person name="Jeffery I.B."/>
            <person name="Cooney J.C."/>
            <person name="Kagawa T.F."/>
            <person name="Liu W."/>
            <person name="Song Y."/>
            <person name="Salvetti E."/>
            <person name="Wrobel A."/>
            <person name="Rasinkangas P."/>
            <person name="Parkhill J."/>
            <person name="Rea M.C."/>
            <person name="O'Sullivan O."/>
            <person name="Ritari J."/>
            <person name="Douillard F.P."/>
            <person name="Paul Ross R."/>
            <person name="Yang R."/>
            <person name="Briner A.E."/>
            <person name="Felis G.E."/>
            <person name="de Vos W.M."/>
            <person name="Barrangou R."/>
            <person name="Klaenhammer T.R."/>
            <person name="Caufield P.W."/>
            <person name="Cui Y."/>
            <person name="Zhang H."/>
            <person name="O'Toole P.W."/>
        </authorList>
    </citation>
    <scope>NUCLEOTIDE SEQUENCE [LARGE SCALE GENOMIC DNA]</scope>
    <source>
        <strain evidence="3 4">DSM 18933</strain>
    </source>
</reference>
<gene>
    <name evidence="3" type="ORF">FC40_GL001405</name>
</gene>
<evidence type="ECO:0000313" key="4">
    <source>
        <dbReference type="Proteomes" id="UP000051054"/>
    </source>
</evidence>
<evidence type="ECO:0000259" key="2">
    <source>
        <dbReference type="Pfam" id="PF09648"/>
    </source>
</evidence>
<dbReference type="GO" id="GO:0016020">
    <property type="term" value="C:membrane"/>
    <property type="evidence" value="ECO:0007669"/>
    <property type="project" value="InterPro"/>
</dbReference>
<keyword evidence="4" id="KW-1185">Reference proteome</keyword>
<dbReference type="Proteomes" id="UP000051054">
    <property type="component" value="Unassembled WGS sequence"/>
</dbReference>
<proteinExistence type="predicted"/>
<evidence type="ECO:0000256" key="1">
    <source>
        <dbReference type="SAM" id="Phobius"/>
    </source>
</evidence>